<dbReference type="SUPFAM" id="SSF54001">
    <property type="entry name" value="Cysteine proteinases"/>
    <property type="match status" value="1"/>
</dbReference>
<dbReference type="GO" id="GO:0004843">
    <property type="term" value="F:cysteine-type deubiquitinase activity"/>
    <property type="evidence" value="ECO:0007669"/>
    <property type="project" value="InterPro"/>
</dbReference>
<proteinExistence type="predicted"/>
<keyword evidence="3" id="KW-0378">Hydrolase</keyword>
<dbReference type="PANTHER" id="PTHR24006">
    <property type="entry name" value="UBIQUITIN CARBOXYL-TERMINAL HYDROLASE"/>
    <property type="match status" value="1"/>
</dbReference>
<dbReference type="Proteomes" id="UP000242188">
    <property type="component" value="Unassembled WGS sequence"/>
</dbReference>
<dbReference type="PANTHER" id="PTHR24006:SF905">
    <property type="entry name" value="UBIQUITIN CARBOXYL-TERMINAL HYDROLASE 1"/>
    <property type="match status" value="1"/>
</dbReference>
<feature type="compositionally biased region" description="Basic and acidic residues" evidence="1">
    <location>
        <begin position="538"/>
        <end position="564"/>
    </location>
</feature>
<reference evidence="3 4" key="1">
    <citation type="journal article" date="2017" name="Nat. Ecol. Evol.">
        <title>Scallop genome provides insights into evolution of bilaterian karyotype and development.</title>
        <authorList>
            <person name="Wang S."/>
            <person name="Zhang J."/>
            <person name="Jiao W."/>
            <person name="Li J."/>
            <person name="Xun X."/>
            <person name="Sun Y."/>
            <person name="Guo X."/>
            <person name="Huan P."/>
            <person name="Dong B."/>
            <person name="Zhang L."/>
            <person name="Hu X."/>
            <person name="Sun X."/>
            <person name="Wang J."/>
            <person name="Zhao C."/>
            <person name="Wang Y."/>
            <person name="Wang D."/>
            <person name="Huang X."/>
            <person name="Wang R."/>
            <person name="Lv J."/>
            <person name="Li Y."/>
            <person name="Zhang Z."/>
            <person name="Liu B."/>
            <person name="Lu W."/>
            <person name="Hui Y."/>
            <person name="Liang J."/>
            <person name="Zhou Z."/>
            <person name="Hou R."/>
            <person name="Li X."/>
            <person name="Liu Y."/>
            <person name="Li H."/>
            <person name="Ning X."/>
            <person name="Lin Y."/>
            <person name="Zhao L."/>
            <person name="Xing Q."/>
            <person name="Dou J."/>
            <person name="Li Y."/>
            <person name="Mao J."/>
            <person name="Guo H."/>
            <person name="Dou H."/>
            <person name="Li T."/>
            <person name="Mu C."/>
            <person name="Jiang W."/>
            <person name="Fu Q."/>
            <person name="Fu X."/>
            <person name="Miao Y."/>
            <person name="Liu J."/>
            <person name="Yu Q."/>
            <person name="Li R."/>
            <person name="Liao H."/>
            <person name="Li X."/>
            <person name="Kong Y."/>
            <person name="Jiang Z."/>
            <person name="Chourrout D."/>
            <person name="Li R."/>
            <person name="Bao Z."/>
        </authorList>
    </citation>
    <scope>NUCLEOTIDE SEQUENCE [LARGE SCALE GENOMIC DNA]</scope>
    <source>
        <strain evidence="3 4">PY_sf001</strain>
    </source>
</reference>
<feature type="region of interest" description="Disordered" evidence="1">
    <location>
        <begin position="1"/>
        <end position="68"/>
    </location>
</feature>
<dbReference type="PROSITE" id="PS50235">
    <property type="entry name" value="USP_3"/>
    <property type="match status" value="1"/>
</dbReference>
<feature type="compositionally biased region" description="Basic and acidic residues" evidence="1">
    <location>
        <begin position="29"/>
        <end position="50"/>
    </location>
</feature>
<dbReference type="InterPro" id="IPR018200">
    <property type="entry name" value="USP_CS"/>
</dbReference>
<dbReference type="InterPro" id="IPR001394">
    <property type="entry name" value="Peptidase_C19_UCH"/>
</dbReference>
<accession>A0A210PVW2</accession>
<feature type="region of interest" description="Disordered" evidence="1">
    <location>
        <begin position="462"/>
        <end position="569"/>
    </location>
</feature>
<dbReference type="GO" id="GO:0005829">
    <property type="term" value="C:cytosol"/>
    <property type="evidence" value="ECO:0007669"/>
    <property type="project" value="TreeGrafter"/>
</dbReference>
<name>A0A210PVW2_MIZYE</name>
<dbReference type="InterPro" id="IPR028889">
    <property type="entry name" value="USP"/>
</dbReference>
<feature type="compositionally biased region" description="Basic and acidic residues" evidence="1">
    <location>
        <begin position="486"/>
        <end position="503"/>
    </location>
</feature>
<feature type="compositionally biased region" description="Acidic residues" evidence="1">
    <location>
        <begin position="707"/>
        <end position="723"/>
    </location>
</feature>
<feature type="compositionally biased region" description="Low complexity" evidence="1">
    <location>
        <begin position="524"/>
        <end position="537"/>
    </location>
</feature>
<dbReference type="GO" id="GO:0005634">
    <property type="term" value="C:nucleus"/>
    <property type="evidence" value="ECO:0007669"/>
    <property type="project" value="TreeGrafter"/>
</dbReference>
<feature type="region of interest" description="Disordered" evidence="1">
    <location>
        <begin position="702"/>
        <end position="723"/>
    </location>
</feature>
<organism evidence="3 4">
    <name type="scientific">Mizuhopecten yessoensis</name>
    <name type="common">Japanese scallop</name>
    <name type="synonym">Patinopecten yessoensis</name>
    <dbReference type="NCBI Taxonomy" id="6573"/>
    <lineage>
        <taxon>Eukaryota</taxon>
        <taxon>Metazoa</taxon>
        <taxon>Spiralia</taxon>
        <taxon>Lophotrochozoa</taxon>
        <taxon>Mollusca</taxon>
        <taxon>Bivalvia</taxon>
        <taxon>Autobranchia</taxon>
        <taxon>Pteriomorphia</taxon>
        <taxon>Pectinida</taxon>
        <taxon>Pectinoidea</taxon>
        <taxon>Pectinidae</taxon>
        <taxon>Mizuhopecten</taxon>
    </lineage>
</organism>
<feature type="domain" description="USP" evidence="2">
    <location>
        <begin position="80"/>
        <end position="937"/>
    </location>
</feature>
<evidence type="ECO:0000313" key="3">
    <source>
        <dbReference type="EMBL" id="OWF40614.1"/>
    </source>
</evidence>
<dbReference type="PROSITE" id="PS00973">
    <property type="entry name" value="USP_2"/>
    <property type="match status" value="1"/>
</dbReference>
<comment type="caution">
    <text evidence="3">The sequence shown here is derived from an EMBL/GenBank/DDBJ whole genome shotgun (WGS) entry which is preliminary data.</text>
</comment>
<feature type="compositionally biased region" description="Polar residues" evidence="1">
    <location>
        <begin position="409"/>
        <end position="426"/>
    </location>
</feature>
<sequence length="943" mass="105900">MVIADAESPGPLRKRPRLSLRFPKAVTSQKDRLSGPGKKDESQKETRELSGETEEVQELSMNDDIGYNSEKEEKVVPAVSSLENLGNTCFLNSVLQVLRYTPGFLDGLDDLHGEILFVEKWQKQDTASKELHEDLSYELSQSQTCDMMKHLHKLYKFMDRREVRHSEVASSDVMSMALKPDKILNTLRELNPMFEGNLQHDAQELLRCMLCYLQDAFKEIKKIKSRLPPSALPQSKGPLNPIMQKFLSNGKSERNDLKQDVPNHVSIKKEVQLPAVEVAKSFPKTDFLDEIEKSESAKTASSEETMDVAEADIPDFTVKVGVNKDQDADLDTDSKQGVVKGNISAVPKRLRSKRTQPPSSVKKTREKMSEKLDETDGDPLLRRRKGGRKSTEKDAADDKSQIKTEKDATSNSSARCKSKGLTNGSANGEVKCEEDQPDSCGTKCSSQPSILSMLTGEKPCKRLGMRGASMKNNQNNSSCNGPVGDNRLEKTSPDIHLSKESLAKSKKRKVLTAFGERTQPVDASNVTSSINNSNSPPSKERTKSQKEQVNKVDIKQEVSEKDSSHLSSEFQKMKCENVANSPDKHKRQPLLKLEKCDHVCDSPKKSVNAEYAEQTLSPMKMSNSSKSTVMVGNAKHKLDFSHDKSRCVTTPPGKLCVKPPLSKVDFVENLFMGKMMLRTKCLECEFSRERIEEFHDISVPLKKEKGDNDDDEDEDMDSDEEDNSCLKKMMDAFAEVERLRDENKYYCDNCIRHVEAERSLHYEVLPDVLSLHLKRFSASSGLYGYVSKINDHVTIPLSLPCLRYKCPSPCSRPDHRYMLYGLVTHAGVTMTSGHYLSYVRVLGNGQPKLGASDSPSSCKDNNLSSRSGFFRSALGENKRSGLGTKYPSVPKQMYEEQWLECDDETIRMYSKQEFCNLLKGEGGSLLGTPYVLFYHRVIPGVHW</sequence>
<feature type="compositionally biased region" description="Basic and acidic residues" evidence="1">
    <location>
        <begin position="389"/>
        <end position="408"/>
    </location>
</feature>
<feature type="compositionally biased region" description="Polar residues" evidence="1">
    <location>
        <begin position="470"/>
        <end position="480"/>
    </location>
</feature>
<dbReference type="AlphaFoldDB" id="A0A210PVW2"/>
<dbReference type="GO" id="GO:0016579">
    <property type="term" value="P:protein deubiquitination"/>
    <property type="evidence" value="ECO:0007669"/>
    <property type="project" value="InterPro"/>
</dbReference>
<dbReference type="STRING" id="6573.A0A210PVW2"/>
<dbReference type="Pfam" id="PF00443">
    <property type="entry name" value="UCH"/>
    <property type="match status" value="1"/>
</dbReference>
<dbReference type="Gene3D" id="3.90.70.10">
    <property type="entry name" value="Cysteine proteinases"/>
    <property type="match status" value="2"/>
</dbReference>
<dbReference type="OrthoDB" id="10062454at2759"/>
<protein>
    <submittedName>
        <fullName evidence="3">Ubiquitin carboxyl-terminal hydrolase 1</fullName>
    </submittedName>
</protein>
<dbReference type="EMBL" id="NEDP02005459">
    <property type="protein sequence ID" value="OWF40614.1"/>
    <property type="molecule type" value="Genomic_DNA"/>
</dbReference>
<gene>
    <name evidence="3" type="ORF">KP79_PYT04491</name>
</gene>
<evidence type="ECO:0000259" key="2">
    <source>
        <dbReference type="PROSITE" id="PS50235"/>
    </source>
</evidence>
<keyword evidence="4" id="KW-1185">Reference proteome</keyword>
<feature type="region of interest" description="Disordered" evidence="1">
    <location>
        <begin position="327"/>
        <end position="448"/>
    </location>
</feature>
<evidence type="ECO:0000256" key="1">
    <source>
        <dbReference type="SAM" id="MobiDB-lite"/>
    </source>
</evidence>
<dbReference type="InterPro" id="IPR038765">
    <property type="entry name" value="Papain-like_cys_pep_sf"/>
</dbReference>
<evidence type="ECO:0000313" key="4">
    <source>
        <dbReference type="Proteomes" id="UP000242188"/>
    </source>
</evidence>
<dbReference type="InterPro" id="IPR050164">
    <property type="entry name" value="Peptidase_C19"/>
</dbReference>